<feature type="compositionally biased region" description="Low complexity" evidence="1">
    <location>
        <begin position="15"/>
        <end position="33"/>
    </location>
</feature>
<reference evidence="2" key="1">
    <citation type="journal article" date="2020" name="Stud. Mycol.">
        <title>101 Dothideomycetes genomes: a test case for predicting lifestyles and emergence of pathogens.</title>
        <authorList>
            <person name="Haridas S."/>
            <person name="Albert R."/>
            <person name="Binder M."/>
            <person name="Bloem J."/>
            <person name="Labutti K."/>
            <person name="Salamov A."/>
            <person name="Andreopoulos B."/>
            <person name="Baker S."/>
            <person name="Barry K."/>
            <person name="Bills G."/>
            <person name="Bluhm B."/>
            <person name="Cannon C."/>
            <person name="Castanera R."/>
            <person name="Culley D."/>
            <person name="Daum C."/>
            <person name="Ezra D."/>
            <person name="Gonzalez J."/>
            <person name="Henrissat B."/>
            <person name="Kuo A."/>
            <person name="Liang C."/>
            <person name="Lipzen A."/>
            <person name="Lutzoni F."/>
            <person name="Magnuson J."/>
            <person name="Mondo S."/>
            <person name="Nolan M."/>
            <person name="Ohm R."/>
            <person name="Pangilinan J."/>
            <person name="Park H.-J."/>
            <person name="Ramirez L."/>
            <person name="Alfaro M."/>
            <person name="Sun H."/>
            <person name="Tritt A."/>
            <person name="Yoshinaga Y."/>
            <person name="Zwiers L.-H."/>
            <person name="Turgeon B."/>
            <person name="Goodwin S."/>
            <person name="Spatafora J."/>
            <person name="Crous P."/>
            <person name="Grigoriev I."/>
        </authorList>
    </citation>
    <scope>NUCLEOTIDE SEQUENCE</scope>
    <source>
        <strain evidence="2">ATCC 36951</strain>
    </source>
</reference>
<protein>
    <submittedName>
        <fullName evidence="2">Uncharacterized protein</fullName>
    </submittedName>
</protein>
<gene>
    <name evidence="2" type="ORF">M409DRAFT_16633</name>
</gene>
<proteinExistence type="predicted"/>
<feature type="region of interest" description="Disordered" evidence="1">
    <location>
        <begin position="1"/>
        <end position="79"/>
    </location>
</feature>
<accession>A0A6A6CZY0</accession>
<organism evidence="2 3">
    <name type="scientific">Zasmidium cellare ATCC 36951</name>
    <dbReference type="NCBI Taxonomy" id="1080233"/>
    <lineage>
        <taxon>Eukaryota</taxon>
        <taxon>Fungi</taxon>
        <taxon>Dikarya</taxon>
        <taxon>Ascomycota</taxon>
        <taxon>Pezizomycotina</taxon>
        <taxon>Dothideomycetes</taxon>
        <taxon>Dothideomycetidae</taxon>
        <taxon>Mycosphaerellales</taxon>
        <taxon>Mycosphaerellaceae</taxon>
        <taxon>Zasmidium</taxon>
    </lineage>
</organism>
<feature type="compositionally biased region" description="Polar residues" evidence="1">
    <location>
        <begin position="1"/>
        <end position="11"/>
    </location>
</feature>
<evidence type="ECO:0000313" key="2">
    <source>
        <dbReference type="EMBL" id="KAF2172671.1"/>
    </source>
</evidence>
<dbReference type="OrthoDB" id="10637982at2759"/>
<evidence type="ECO:0000313" key="3">
    <source>
        <dbReference type="Proteomes" id="UP000799537"/>
    </source>
</evidence>
<evidence type="ECO:0000256" key="1">
    <source>
        <dbReference type="SAM" id="MobiDB-lite"/>
    </source>
</evidence>
<name>A0A6A6CZY0_ZASCE</name>
<dbReference type="RefSeq" id="XP_033673560.1">
    <property type="nucleotide sequence ID" value="XM_033803695.1"/>
</dbReference>
<dbReference type="GeneID" id="54556967"/>
<dbReference type="EMBL" id="ML993580">
    <property type="protein sequence ID" value="KAF2172671.1"/>
    <property type="molecule type" value="Genomic_DNA"/>
</dbReference>
<dbReference type="AlphaFoldDB" id="A0A6A6CZY0"/>
<keyword evidence="3" id="KW-1185">Reference proteome</keyword>
<dbReference type="Proteomes" id="UP000799537">
    <property type="component" value="Unassembled WGS sequence"/>
</dbReference>
<sequence length="115" mass="13235">MPRINDTNQGDETFPTWETKSPTTSTPKNSLSSDMRPSDMPSESIAFAEDYNTRSRKRESTTSSTKNKSRSRSRVSSAYDMPVEEKNVWAQDKEAQHKTFLKKAFEHKLVPEFLK</sequence>